<evidence type="ECO:0000256" key="4">
    <source>
        <dbReference type="ARBA" id="ARBA00022989"/>
    </source>
</evidence>
<comment type="subcellular location">
    <subcellularLocation>
        <location evidence="7">Cell membrane</location>
        <topology evidence="7">Multi-pass membrane protein</topology>
    </subcellularLocation>
    <subcellularLocation>
        <location evidence="1">Membrane</location>
        <topology evidence="1">Multi-pass membrane protein</topology>
    </subcellularLocation>
</comment>
<protein>
    <recommendedName>
        <fullName evidence="7">Sec-independent protein translocase protein TatC</fullName>
    </recommendedName>
</protein>
<comment type="similarity">
    <text evidence="7">Belongs to the TatC family.</text>
</comment>
<evidence type="ECO:0000256" key="3">
    <source>
        <dbReference type="ARBA" id="ARBA00022927"/>
    </source>
</evidence>
<organism evidence="8 9">
    <name type="scientific">Paractinoplanes ovalisporus</name>
    <dbReference type="NCBI Taxonomy" id="2810368"/>
    <lineage>
        <taxon>Bacteria</taxon>
        <taxon>Bacillati</taxon>
        <taxon>Actinomycetota</taxon>
        <taxon>Actinomycetes</taxon>
        <taxon>Micromonosporales</taxon>
        <taxon>Micromonosporaceae</taxon>
        <taxon>Paractinoplanes</taxon>
    </lineage>
</organism>
<keyword evidence="9" id="KW-1185">Reference proteome</keyword>
<name>A0ABS2A2Z9_9ACTN</name>
<keyword evidence="3 7" id="KW-0653">Protein transport</keyword>
<keyword evidence="7" id="KW-0813">Transport</keyword>
<dbReference type="PANTHER" id="PTHR30371:SF0">
    <property type="entry name" value="SEC-INDEPENDENT PROTEIN TRANSLOCASE PROTEIN TATC, CHLOROPLASTIC-RELATED"/>
    <property type="match status" value="1"/>
</dbReference>
<keyword evidence="5 7" id="KW-0811">Translocation</keyword>
<dbReference type="RefSeq" id="WP_307872515.1">
    <property type="nucleotide sequence ID" value="NZ_JAENHP010000001.1"/>
</dbReference>
<evidence type="ECO:0000313" key="8">
    <source>
        <dbReference type="EMBL" id="MBM2614207.1"/>
    </source>
</evidence>
<feature type="transmembrane region" description="Helical" evidence="7">
    <location>
        <begin position="128"/>
        <end position="154"/>
    </location>
</feature>
<dbReference type="Proteomes" id="UP000632138">
    <property type="component" value="Unassembled WGS sequence"/>
</dbReference>
<evidence type="ECO:0000313" key="9">
    <source>
        <dbReference type="Proteomes" id="UP000632138"/>
    </source>
</evidence>
<evidence type="ECO:0000256" key="5">
    <source>
        <dbReference type="ARBA" id="ARBA00023010"/>
    </source>
</evidence>
<comment type="function">
    <text evidence="7">Part of the twin-arginine translocation (Tat) system that transports large folded proteins containing a characteristic twin-arginine motif in their signal peptide across membranes. Together with TatB, TatC is part of a receptor directly interacting with Tat signal peptides.</text>
</comment>
<dbReference type="Pfam" id="PF00902">
    <property type="entry name" value="TatC"/>
    <property type="match status" value="1"/>
</dbReference>
<accession>A0ABS2A2Z9</accession>
<evidence type="ECO:0000256" key="1">
    <source>
        <dbReference type="ARBA" id="ARBA00004141"/>
    </source>
</evidence>
<comment type="caution">
    <text evidence="7">Lacks conserved residue(s) required for the propagation of feature annotation.</text>
</comment>
<keyword evidence="4 7" id="KW-1133">Transmembrane helix</keyword>
<reference evidence="8 9" key="1">
    <citation type="submission" date="2021-01" db="EMBL/GenBank/DDBJ databases">
        <title>Actinoplanes sp. nov. LDG1-06 isolated from lichen.</title>
        <authorList>
            <person name="Saeng-In P."/>
            <person name="Phongsopitanun W."/>
            <person name="Kanchanasin P."/>
            <person name="Yuki M."/>
            <person name="Kudo T."/>
            <person name="Ohkuma M."/>
            <person name="Tanasupawat S."/>
        </authorList>
    </citation>
    <scope>NUCLEOTIDE SEQUENCE [LARGE SCALE GENOMIC DNA]</scope>
    <source>
        <strain evidence="8 9">LDG1-06</strain>
    </source>
</reference>
<evidence type="ECO:0000256" key="2">
    <source>
        <dbReference type="ARBA" id="ARBA00022692"/>
    </source>
</evidence>
<dbReference type="HAMAP" id="MF_00902">
    <property type="entry name" value="TatC"/>
    <property type="match status" value="1"/>
</dbReference>
<keyword evidence="6 7" id="KW-0472">Membrane</keyword>
<sequence length="277" mass="30737">MSLLGRMRQRRSARFAGGAAMPLLAHLAELRQRLVRIALIVAVGTVAGYYLFHPVFDFLTEPLCDLPLEVRKTLGSETCFVFHDITGAFAFRLKLAVIIGVVLTAPLWLYHLWAFLAPALHSRERRWAYGFVAVGTPLFLLGAALAFTILRRAFEFLLGFTPDSASNLIDANTYVTWVAMLILIFGISFEAPLIIILLNQAGVLRGSTLTRSRRMVLVGLAVYSALVTPGQDASTMVALFVPMYVLYELSAALCRLHDRREDRRAAALAQPEKLDQT</sequence>
<evidence type="ECO:0000256" key="7">
    <source>
        <dbReference type="HAMAP-Rule" id="MF_00902"/>
    </source>
</evidence>
<dbReference type="NCBIfam" id="TIGR00945">
    <property type="entry name" value="tatC"/>
    <property type="match status" value="1"/>
</dbReference>
<keyword evidence="2 7" id="KW-0812">Transmembrane</keyword>
<keyword evidence="7" id="KW-1003">Cell membrane</keyword>
<proteinExistence type="inferred from homology"/>
<dbReference type="InterPro" id="IPR002033">
    <property type="entry name" value="TatC"/>
</dbReference>
<dbReference type="PANTHER" id="PTHR30371">
    <property type="entry name" value="SEC-INDEPENDENT PROTEIN TRANSLOCASE PROTEIN TATC"/>
    <property type="match status" value="1"/>
</dbReference>
<comment type="subunit">
    <text evidence="7">The Tat system comprises two distinct complexes: a TatABC complex, containing multiple copies of TatA, TatB and TatC subunits, and a separate TatA complex, containing only TatA subunits. Substrates initially bind to the TatABC complex, which probably triggers association of the separate TatA complex to form the active translocon.</text>
</comment>
<gene>
    <name evidence="7 8" type="primary">tatC</name>
    <name evidence="8" type="ORF">JIG36_01385</name>
</gene>
<dbReference type="PRINTS" id="PR01840">
    <property type="entry name" value="TATCFAMILY"/>
</dbReference>
<feature type="transmembrane region" description="Helical" evidence="7">
    <location>
        <begin position="95"/>
        <end position="116"/>
    </location>
</feature>
<feature type="transmembrane region" description="Helical" evidence="7">
    <location>
        <begin position="34"/>
        <end position="52"/>
    </location>
</feature>
<evidence type="ECO:0000256" key="6">
    <source>
        <dbReference type="ARBA" id="ARBA00023136"/>
    </source>
</evidence>
<comment type="caution">
    <text evidence="8">The sequence shown here is derived from an EMBL/GenBank/DDBJ whole genome shotgun (WGS) entry which is preliminary data.</text>
</comment>
<dbReference type="EMBL" id="JAENHP010000001">
    <property type="protein sequence ID" value="MBM2614207.1"/>
    <property type="molecule type" value="Genomic_DNA"/>
</dbReference>
<feature type="transmembrane region" description="Helical" evidence="7">
    <location>
        <begin position="174"/>
        <end position="199"/>
    </location>
</feature>